<dbReference type="NCBIfam" id="NF010598">
    <property type="entry name" value="PRK13992.1"/>
    <property type="match status" value="1"/>
</dbReference>
<evidence type="ECO:0000256" key="5">
    <source>
        <dbReference type="ARBA" id="ARBA00025606"/>
    </source>
</evidence>
<dbReference type="SUPFAM" id="SSF63848">
    <property type="entry name" value="Cell-division inhibitor MinC, C-terminal domain"/>
    <property type="match status" value="1"/>
</dbReference>
<organism evidence="9 10">
    <name type="scientific">Pseudothermotoga thermarum DSM 5069</name>
    <dbReference type="NCBI Taxonomy" id="688269"/>
    <lineage>
        <taxon>Bacteria</taxon>
        <taxon>Thermotogati</taxon>
        <taxon>Thermotogota</taxon>
        <taxon>Thermotogae</taxon>
        <taxon>Thermotogales</taxon>
        <taxon>Thermotogaceae</taxon>
        <taxon>Pseudothermotoga</taxon>
    </lineage>
</organism>
<dbReference type="HAMAP" id="MF_00267">
    <property type="entry name" value="MinC"/>
    <property type="match status" value="1"/>
</dbReference>
<dbReference type="InterPro" id="IPR036145">
    <property type="entry name" value="MinC_C_sf"/>
</dbReference>
<evidence type="ECO:0000313" key="10">
    <source>
        <dbReference type="Proteomes" id="UP000006804"/>
    </source>
</evidence>
<dbReference type="GO" id="GO:0000902">
    <property type="term" value="P:cell morphogenesis"/>
    <property type="evidence" value="ECO:0007669"/>
    <property type="project" value="InterPro"/>
</dbReference>
<name>F7YU87_9THEM</name>
<dbReference type="EMBL" id="CP002351">
    <property type="protein sequence ID" value="AEH50184.1"/>
    <property type="molecule type" value="Genomic_DNA"/>
</dbReference>
<comment type="subunit">
    <text evidence="6">Interacts with MinD and FtsZ.</text>
</comment>
<dbReference type="HOGENOM" id="CLU_048711_2_1_0"/>
<dbReference type="GO" id="GO:1901891">
    <property type="term" value="P:regulation of cell septum assembly"/>
    <property type="evidence" value="ECO:0007669"/>
    <property type="project" value="InterPro"/>
</dbReference>
<dbReference type="PATRIC" id="fig|688269.3.peg.79"/>
<dbReference type="NCBIfam" id="TIGR01222">
    <property type="entry name" value="minC"/>
    <property type="match status" value="1"/>
</dbReference>
<sequence length="213" mass="22990">MRDLIDFKMTKEGLILLVRDYESLEEVLEQLGVRISQMSGFFAKGDKIMLMIENSEKHAPDMPKIVAAIRNSGLEISQILVGSAVGENVNVSGRMKMVEEGDTKSGTKVVKKNLRSGQALVHPGDVIVVGNVHAGAEIMAGGSIAVFGHVKGILRAGLNEGEQAIIAVLSMQPTLIQIAGHILREVGSYDEPVVAYVKDNRVVIDKVKDVKFG</sequence>
<dbReference type="GO" id="GO:0000917">
    <property type="term" value="P:division septum assembly"/>
    <property type="evidence" value="ECO:0007669"/>
    <property type="project" value="UniProtKB-KW"/>
</dbReference>
<evidence type="ECO:0000259" key="7">
    <source>
        <dbReference type="Pfam" id="PF03775"/>
    </source>
</evidence>
<keyword evidence="3 6" id="KW-0717">Septation</keyword>
<dbReference type="PANTHER" id="PTHR34108">
    <property type="entry name" value="SEPTUM SITE-DETERMINING PROTEIN MINC"/>
    <property type="match status" value="1"/>
</dbReference>
<dbReference type="Gene3D" id="2.160.20.70">
    <property type="match status" value="1"/>
</dbReference>
<dbReference type="Gene3D" id="3.30.750.50">
    <property type="entry name" value="Cell-division inhibitor MinC, N-terminal domain"/>
    <property type="match status" value="1"/>
</dbReference>
<evidence type="ECO:0000259" key="8">
    <source>
        <dbReference type="Pfam" id="PF05209"/>
    </source>
</evidence>
<accession>F7YU87</accession>
<keyword evidence="4 6" id="KW-0131">Cell cycle</keyword>
<dbReference type="Pfam" id="PF05209">
    <property type="entry name" value="MinC_N"/>
    <property type="match status" value="1"/>
</dbReference>
<dbReference type="eggNOG" id="COG0850">
    <property type="taxonomic scope" value="Bacteria"/>
</dbReference>
<dbReference type="PANTHER" id="PTHR34108:SF1">
    <property type="entry name" value="SEPTUM SITE-DETERMINING PROTEIN MINC"/>
    <property type="match status" value="1"/>
</dbReference>
<dbReference type="SUPFAM" id="SSF64043">
    <property type="entry name" value="Cell-division inhibitor MinC, N-terminal domain"/>
    <property type="match status" value="1"/>
</dbReference>
<dbReference type="InterPro" id="IPR016098">
    <property type="entry name" value="CAP/MinC_C"/>
</dbReference>
<comment type="function">
    <text evidence="5 6">Cell division inhibitor that blocks the formation of polar Z ring septums. Rapidly oscillates between the poles of the cell to destabilize FtsZ filaments that have formed before they mature into polar Z rings. Prevents FtsZ polymerization.</text>
</comment>
<dbReference type="InterPro" id="IPR005526">
    <property type="entry name" value="Septum_form_inhib_MinC_C"/>
</dbReference>
<gene>
    <name evidence="6" type="primary">minC</name>
    <name evidence="9" type="ORF">Theth_0078</name>
</gene>
<dbReference type="GO" id="GO:0051302">
    <property type="term" value="P:regulation of cell division"/>
    <property type="evidence" value="ECO:0007669"/>
    <property type="project" value="InterPro"/>
</dbReference>
<dbReference type="AlphaFoldDB" id="F7YU87"/>
<dbReference type="InterPro" id="IPR007874">
    <property type="entry name" value="MinC_N"/>
</dbReference>
<dbReference type="InterPro" id="IPR013033">
    <property type="entry name" value="MinC"/>
</dbReference>
<evidence type="ECO:0000256" key="6">
    <source>
        <dbReference type="HAMAP-Rule" id="MF_00267"/>
    </source>
</evidence>
<evidence type="ECO:0000256" key="3">
    <source>
        <dbReference type="ARBA" id="ARBA00023210"/>
    </source>
</evidence>
<comment type="similarity">
    <text evidence="1 6">Belongs to the MinC family.</text>
</comment>
<dbReference type="STRING" id="688269.Theth_0078"/>
<keyword evidence="10" id="KW-1185">Reference proteome</keyword>
<reference evidence="9 10" key="1">
    <citation type="submission" date="2010-11" db="EMBL/GenBank/DDBJ databases">
        <title>The complete genome of Thermotoga thermarum DSM 5069.</title>
        <authorList>
            <consortium name="US DOE Joint Genome Institute (JGI-PGF)"/>
            <person name="Lucas S."/>
            <person name="Copeland A."/>
            <person name="Lapidus A."/>
            <person name="Bruce D."/>
            <person name="Goodwin L."/>
            <person name="Pitluck S."/>
            <person name="Kyrpides N."/>
            <person name="Mavromatis K."/>
            <person name="Ivanova N."/>
            <person name="Zeytun A."/>
            <person name="Brettin T."/>
            <person name="Detter J.C."/>
            <person name="Tapia R."/>
            <person name="Han C."/>
            <person name="Land M."/>
            <person name="Hauser L."/>
            <person name="Markowitz V."/>
            <person name="Cheng J.-F."/>
            <person name="Hugenholtz P."/>
            <person name="Woyke T."/>
            <person name="Wu D."/>
            <person name="Spring S."/>
            <person name="Schroeder M."/>
            <person name="Brambilla E."/>
            <person name="Klenk H.-P."/>
            <person name="Eisen J.A."/>
        </authorList>
    </citation>
    <scope>NUCLEOTIDE SEQUENCE [LARGE SCALE GENOMIC DNA]</scope>
    <source>
        <strain evidence="9 10">DSM 5069</strain>
    </source>
</reference>
<evidence type="ECO:0000256" key="1">
    <source>
        <dbReference type="ARBA" id="ARBA00006291"/>
    </source>
</evidence>
<proteinExistence type="inferred from homology"/>
<dbReference type="KEGG" id="tta:Theth_0078"/>
<dbReference type="Pfam" id="PF03775">
    <property type="entry name" value="MinC_C"/>
    <property type="match status" value="1"/>
</dbReference>
<evidence type="ECO:0000313" key="9">
    <source>
        <dbReference type="EMBL" id="AEH50184.1"/>
    </source>
</evidence>
<protein>
    <recommendedName>
        <fullName evidence="6">Probable septum site-determining protein MinC</fullName>
    </recommendedName>
</protein>
<keyword evidence="2 6" id="KW-0132">Cell division</keyword>
<feature type="domain" description="Septum formation inhibitor MinC N-terminal" evidence="8">
    <location>
        <begin position="5"/>
        <end position="75"/>
    </location>
</feature>
<feature type="domain" description="Septum formation inhibitor MinC C-terminal" evidence="7">
    <location>
        <begin position="109"/>
        <end position="204"/>
    </location>
</feature>
<evidence type="ECO:0000256" key="2">
    <source>
        <dbReference type="ARBA" id="ARBA00022618"/>
    </source>
</evidence>
<dbReference type="Proteomes" id="UP000006804">
    <property type="component" value="Chromosome"/>
</dbReference>
<evidence type="ECO:0000256" key="4">
    <source>
        <dbReference type="ARBA" id="ARBA00023306"/>
    </source>
</evidence>